<keyword evidence="3" id="KW-0227">DNA damage</keyword>
<evidence type="ECO:0000313" key="13">
    <source>
        <dbReference type="Proteomes" id="UP001358417"/>
    </source>
</evidence>
<dbReference type="SUPFAM" id="SSF46946">
    <property type="entry name" value="S13-like H2TH domain"/>
    <property type="match status" value="1"/>
</dbReference>
<dbReference type="RefSeq" id="XP_064707828.1">
    <property type="nucleotide sequence ID" value="XM_064856652.1"/>
</dbReference>
<feature type="compositionally biased region" description="Basic and acidic residues" evidence="10">
    <location>
        <begin position="396"/>
        <end position="409"/>
    </location>
</feature>
<feature type="domain" description="Formamidopyrimidine-DNA glycosylase catalytic" evidence="11">
    <location>
        <begin position="2"/>
        <end position="136"/>
    </location>
</feature>
<evidence type="ECO:0000256" key="6">
    <source>
        <dbReference type="ARBA" id="ARBA00023204"/>
    </source>
</evidence>
<keyword evidence="4" id="KW-0378">Hydrolase</keyword>
<dbReference type="SUPFAM" id="SSF81624">
    <property type="entry name" value="N-terminal domain of MutM-like DNA repair proteins"/>
    <property type="match status" value="1"/>
</dbReference>
<evidence type="ECO:0000256" key="3">
    <source>
        <dbReference type="ARBA" id="ARBA00022763"/>
    </source>
</evidence>
<dbReference type="GeneID" id="89981283"/>
<dbReference type="GO" id="GO:0005634">
    <property type="term" value="C:nucleus"/>
    <property type="evidence" value="ECO:0007669"/>
    <property type="project" value="TreeGrafter"/>
</dbReference>
<evidence type="ECO:0000259" key="11">
    <source>
        <dbReference type="PROSITE" id="PS51068"/>
    </source>
</evidence>
<dbReference type="PANTHER" id="PTHR22993:SF9">
    <property type="entry name" value="FORMAMIDOPYRIMIDINE-DNA GLYCOSYLASE"/>
    <property type="match status" value="1"/>
</dbReference>
<evidence type="ECO:0000256" key="2">
    <source>
        <dbReference type="ARBA" id="ARBA00009409"/>
    </source>
</evidence>
<evidence type="ECO:0000256" key="4">
    <source>
        <dbReference type="ARBA" id="ARBA00022801"/>
    </source>
</evidence>
<keyword evidence="6" id="KW-0234">DNA repair</keyword>
<gene>
    <name evidence="12" type="ORF">LTR84_013147</name>
</gene>
<dbReference type="GO" id="GO:0008270">
    <property type="term" value="F:zinc ion binding"/>
    <property type="evidence" value="ECO:0007669"/>
    <property type="project" value="InterPro"/>
</dbReference>
<reference evidence="12 13" key="1">
    <citation type="submission" date="2023-08" db="EMBL/GenBank/DDBJ databases">
        <title>Black Yeasts Isolated from many extreme environments.</title>
        <authorList>
            <person name="Coleine C."/>
            <person name="Stajich J.E."/>
            <person name="Selbmann L."/>
        </authorList>
    </citation>
    <scope>NUCLEOTIDE SEQUENCE [LARGE SCALE GENOMIC DNA]</scope>
    <source>
        <strain evidence="12 13">CCFEE 5792</strain>
    </source>
</reference>
<name>A0AAV9NDY8_9EURO</name>
<dbReference type="PROSITE" id="PS51068">
    <property type="entry name" value="FPG_CAT"/>
    <property type="match status" value="1"/>
</dbReference>
<comment type="caution">
    <text evidence="12">The sequence shown here is derived from an EMBL/GenBank/DDBJ whole genome shotgun (WGS) entry which is preliminary data.</text>
</comment>
<feature type="compositionally biased region" description="Basic and acidic residues" evidence="10">
    <location>
        <begin position="302"/>
        <end position="315"/>
    </location>
</feature>
<dbReference type="Gene3D" id="1.10.8.50">
    <property type="match status" value="1"/>
</dbReference>
<dbReference type="GO" id="GO:0003684">
    <property type="term" value="F:damaged DNA binding"/>
    <property type="evidence" value="ECO:0007669"/>
    <property type="project" value="InterPro"/>
</dbReference>
<dbReference type="CDD" id="cd08972">
    <property type="entry name" value="PF_Nei_N"/>
    <property type="match status" value="1"/>
</dbReference>
<feature type="compositionally biased region" description="Basic residues" evidence="10">
    <location>
        <begin position="358"/>
        <end position="368"/>
    </location>
</feature>
<comment type="similarity">
    <text evidence="2">Belongs to the FPG family.</text>
</comment>
<feature type="compositionally biased region" description="Basic residues" evidence="10">
    <location>
        <begin position="337"/>
        <end position="346"/>
    </location>
</feature>
<accession>A0AAV9NDY8</accession>
<keyword evidence="8" id="KW-0511">Multifunctional enzyme</keyword>
<evidence type="ECO:0000256" key="5">
    <source>
        <dbReference type="ARBA" id="ARBA00023125"/>
    </source>
</evidence>
<dbReference type="InterPro" id="IPR012319">
    <property type="entry name" value="FPG_cat"/>
</dbReference>
<organism evidence="12 13">
    <name type="scientific">Exophiala bonariae</name>
    <dbReference type="NCBI Taxonomy" id="1690606"/>
    <lineage>
        <taxon>Eukaryota</taxon>
        <taxon>Fungi</taxon>
        <taxon>Dikarya</taxon>
        <taxon>Ascomycota</taxon>
        <taxon>Pezizomycotina</taxon>
        <taxon>Eurotiomycetes</taxon>
        <taxon>Chaetothyriomycetidae</taxon>
        <taxon>Chaetothyriales</taxon>
        <taxon>Herpotrichiellaceae</taxon>
        <taxon>Exophiala</taxon>
    </lineage>
</organism>
<comment type="catalytic activity">
    <reaction evidence="1">
        <text>Hydrolysis of DNA containing ring-opened 7-methylguanine residues, releasing 2,6-diamino-4-hydroxy-5-(N-methyl)formamidopyrimidine.</text>
        <dbReference type="EC" id="3.2.2.23"/>
    </reaction>
</comment>
<dbReference type="InterPro" id="IPR010979">
    <property type="entry name" value="Ribosomal_uS13-like_H2TH"/>
</dbReference>
<evidence type="ECO:0000256" key="8">
    <source>
        <dbReference type="ARBA" id="ARBA00023268"/>
    </source>
</evidence>
<dbReference type="EMBL" id="JAVRRD010000009">
    <property type="protein sequence ID" value="KAK5055397.1"/>
    <property type="molecule type" value="Genomic_DNA"/>
</dbReference>
<dbReference type="InterPro" id="IPR015886">
    <property type="entry name" value="H2TH_FPG"/>
</dbReference>
<dbReference type="GO" id="GO:0003906">
    <property type="term" value="F:DNA-(apurinic or apyrimidinic site) endonuclease activity"/>
    <property type="evidence" value="ECO:0007669"/>
    <property type="project" value="InterPro"/>
</dbReference>
<dbReference type="GO" id="GO:0008534">
    <property type="term" value="F:oxidized purine nucleobase lesion DNA N-glycosylase activity"/>
    <property type="evidence" value="ECO:0007669"/>
    <property type="project" value="UniProtKB-EC"/>
</dbReference>
<dbReference type="GO" id="GO:0016829">
    <property type="term" value="F:lyase activity"/>
    <property type="evidence" value="ECO:0007669"/>
    <property type="project" value="UniProtKB-KW"/>
</dbReference>
<dbReference type="Pfam" id="PF06831">
    <property type="entry name" value="H2TH"/>
    <property type="match status" value="1"/>
</dbReference>
<dbReference type="FunFam" id="1.10.8.50:FF:000009">
    <property type="entry name" value="Formamidopyrimidine-DNA glycosylase"/>
    <property type="match status" value="1"/>
</dbReference>
<feature type="region of interest" description="Disordered" evidence="10">
    <location>
        <begin position="292"/>
        <end position="436"/>
    </location>
</feature>
<evidence type="ECO:0000256" key="1">
    <source>
        <dbReference type="ARBA" id="ARBA00001668"/>
    </source>
</evidence>
<keyword evidence="7" id="KW-0456">Lyase</keyword>
<evidence type="ECO:0000256" key="9">
    <source>
        <dbReference type="ARBA" id="ARBA00023295"/>
    </source>
</evidence>
<evidence type="ECO:0000256" key="10">
    <source>
        <dbReference type="SAM" id="MobiDB-lite"/>
    </source>
</evidence>
<keyword evidence="13" id="KW-1185">Reference proteome</keyword>
<dbReference type="PANTHER" id="PTHR22993">
    <property type="entry name" value="FORMAMIDOPYRIMIDINE-DNA GLYCOSYLASE"/>
    <property type="match status" value="1"/>
</dbReference>
<protein>
    <recommendedName>
        <fullName evidence="11">Formamidopyrimidine-DNA glycosylase catalytic domain-containing protein</fullName>
    </recommendedName>
</protein>
<keyword evidence="5" id="KW-0238">DNA-binding</keyword>
<dbReference type="SMART" id="SM01232">
    <property type="entry name" value="H2TH"/>
    <property type="match status" value="1"/>
</dbReference>
<dbReference type="Pfam" id="PF01149">
    <property type="entry name" value="Fapy_DNA_glyco"/>
    <property type="match status" value="1"/>
</dbReference>
<dbReference type="GO" id="GO:0006284">
    <property type="term" value="P:base-excision repair"/>
    <property type="evidence" value="ECO:0007669"/>
    <property type="project" value="InterPro"/>
</dbReference>
<proteinExistence type="inferred from homology"/>
<dbReference type="Proteomes" id="UP001358417">
    <property type="component" value="Unassembled WGS sequence"/>
</dbReference>
<evidence type="ECO:0000313" key="12">
    <source>
        <dbReference type="EMBL" id="KAK5055397.1"/>
    </source>
</evidence>
<dbReference type="InterPro" id="IPR035937">
    <property type="entry name" value="FPG_N"/>
</dbReference>
<evidence type="ECO:0000256" key="7">
    <source>
        <dbReference type="ARBA" id="ARBA00023239"/>
    </source>
</evidence>
<keyword evidence="9" id="KW-0326">Glycosidase</keyword>
<dbReference type="SMART" id="SM00898">
    <property type="entry name" value="Fapy_DNA_glyco"/>
    <property type="match status" value="1"/>
</dbReference>
<sequence>MPEIAEVARTVHFIRKLLVGKTIVKVVANDDANVYGKVGTSSTEFKKHMTGKKVVDAGQQGKYFWIIMSSTPHPVMHFGMSGWLKFRSEHTYYYQPKKGEKEEEWPPKFMKFLLEAEPKDGEESIEAAFVDMRRFARIRLVDCPAAEIRNNTPLKENGPDPVIDKDVVTVEWLKEKCGAKKVPIKAMLLDQANISGIGNWVGDEVMYNAKIHPEQYANTLSDDQIKQLHTSIHYVCSTAVDLLADSDKFPEDWLFKYRWGKGKKGSPNTMPSGEKIAFLTVGGRTSAVVPSVQKKTGPVAKDISDGEGTRDEKVKKLNGKKRKVETEDEDEEEVKPKKTTARTKKAAVKEEEEEVKSKKTTARSKKGALKGEVEEEEDVKPKVNGGSKRAKTTGSAKKDAKGAKDEVTKKKSATTKAAVKPEEDTGRRRSGRLTKN</sequence>
<dbReference type="Gene3D" id="3.20.190.10">
    <property type="entry name" value="MutM-like, N-terminal"/>
    <property type="match status" value="1"/>
</dbReference>
<dbReference type="AlphaFoldDB" id="A0AAV9NDY8"/>